<gene>
    <name evidence="1" type="ORF">AB996_1902</name>
</gene>
<evidence type="ECO:0000313" key="2">
    <source>
        <dbReference type="Proteomes" id="UP000076519"/>
    </source>
</evidence>
<proteinExistence type="predicted"/>
<comment type="caution">
    <text evidence="1">The sequence shown here is derived from an EMBL/GenBank/DDBJ whole genome shotgun (WGS) entry which is preliminary data.</text>
</comment>
<dbReference type="AlphaFoldDB" id="A0A161W081"/>
<accession>A0A161W081</accession>
<dbReference type="EMBL" id="LIYF01000030">
    <property type="protein sequence ID" value="KZK05379.1"/>
    <property type="molecule type" value="Genomic_DNA"/>
</dbReference>
<dbReference type="Proteomes" id="UP000076519">
    <property type="component" value="Unassembled WGS sequence"/>
</dbReference>
<reference evidence="1 2" key="1">
    <citation type="submission" date="2015-08" db="EMBL/GenBank/DDBJ databases">
        <title>Draft Genome Sequences of 11 Lactococcus lactis subspecies cremoris strains.</title>
        <authorList>
            <person name="Wels M."/>
            <person name="Backus L."/>
            <person name="Boekhorst J."/>
            <person name="Dijkstra A."/>
            <person name="Beerthuizen M."/>
            <person name="Siezen R."/>
            <person name="Bachmann H."/>
            <person name="Van Hijum S."/>
        </authorList>
    </citation>
    <scope>NUCLEOTIDE SEQUENCE [LARGE SCALE GENOMIC DNA]</scope>
    <source>
        <strain evidence="1 2">KW10</strain>
    </source>
</reference>
<protein>
    <submittedName>
        <fullName evidence="1">Uncharacterized protein</fullName>
    </submittedName>
</protein>
<sequence>MFVHVEPDEFEVPVELVGPVELDVTPVLLELELLVMVIPVFVASDQPLLTLELVPVVPVDEKVESVVPVLDNVLAVVPVPPVEFVVELAVEKVELKVELVVPVEPVVQVEPVELEDDELFVVPVEFEFCDVLEVKLEPEGPFVEPVVLVELVLDEVSVTVVMFVASDHAVEDSAVNPQEPEDSSEFCVVAVAAVSVGAP</sequence>
<evidence type="ECO:0000313" key="1">
    <source>
        <dbReference type="EMBL" id="KZK05379.1"/>
    </source>
</evidence>
<organism evidence="1 2">
    <name type="scientific">Lactococcus lactis subsp. cremoris</name>
    <name type="common">Streptococcus cremoris</name>
    <dbReference type="NCBI Taxonomy" id="1359"/>
    <lineage>
        <taxon>Bacteria</taxon>
        <taxon>Bacillati</taxon>
        <taxon>Bacillota</taxon>
        <taxon>Bacilli</taxon>
        <taxon>Lactobacillales</taxon>
        <taxon>Streptococcaceae</taxon>
        <taxon>Lactococcus</taxon>
    </lineage>
</organism>
<name>A0A161W081_LACLC</name>